<dbReference type="InterPro" id="IPR027806">
    <property type="entry name" value="HARBI1_dom"/>
</dbReference>
<evidence type="ECO:0000256" key="1">
    <source>
        <dbReference type="ARBA" id="ARBA00001968"/>
    </source>
</evidence>
<sequence>MPTLPICERLLRNTAKYAAKQPPLPVLDRDDSQSSDDGSDAETDTEDARYLQEYEAIRRCRIDFLTSKRVLCPHEVDKEEQLTLLLERYKSNDIPRFWRNLSVTPPTFDALLAHIQLHPVFIGGEGAASQTPVDQQLAIALYHFDHFGNAVSLESIAQSAGKLAGTVVNATRRVMIGFLSMHDKVIRWPSDAEREQAKQWVEDQTCREWRNRWLFVDRTLVLLADKPRHHREAYFDRKSNYSLNVQLINTSDLHIIDYVLGPTGSMHDLTAFKEYEQLLDRNVWIWADLAYALQDWVITLYKKQANTVRENRIYNSAFGQSTRSAFSKAIFNHSAGPAAD</sequence>
<reference evidence="5" key="1">
    <citation type="submission" date="2014-09" db="EMBL/GenBank/DDBJ databases">
        <title>Genome sequence of the luminous mushroom Mycena chlorophos for searching fungal bioluminescence genes.</title>
        <authorList>
            <person name="Tanaka Y."/>
            <person name="Kasuga D."/>
            <person name="Oba Y."/>
            <person name="Hase S."/>
            <person name="Sato K."/>
            <person name="Oba Y."/>
            <person name="Sakakibara Y."/>
        </authorList>
    </citation>
    <scope>NUCLEOTIDE SEQUENCE</scope>
</reference>
<dbReference type="Pfam" id="PF13359">
    <property type="entry name" value="DDE_Tnp_4"/>
    <property type="match status" value="1"/>
</dbReference>
<gene>
    <name evidence="5" type="ORF">MCHLO_01110</name>
</gene>
<evidence type="ECO:0000256" key="2">
    <source>
        <dbReference type="ARBA" id="ARBA00022723"/>
    </source>
</evidence>
<feature type="domain" description="DDE Tnp4" evidence="4">
    <location>
        <begin position="219"/>
        <end position="320"/>
    </location>
</feature>
<keyword evidence="6" id="KW-1185">Reference proteome</keyword>
<dbReference type="Proteomes" id="UP000815677">
    <property type="component" value="Unassembled WGS sequence"/>
</dbReference>
<feature type="region of interest" description="Disordered" evidence="3">
    <location>
        <begin position="21"/>
        <end position="47"/>
    </location>
</feature>
<evidence type="ECO:0000256" key="3">
    <source>
        <dbReference type="SAM" id="MobiDB-lite"/>
    </source>
</evidence>
<keyword evidence="2" id="KW-0479">Metal-binding</keyword>
<name>A0ABQ0KWU9_MYCCL</name>
<feature type="compositionally biased region" description="Acidic residues" evidence="3">
    <location>
        <begin position="33"/>
        <end position="45"/>
    </location>
</feature>
<comment type="cofactor">
    <cofactor evidence="1">
        <name>a divalent metal cation</name>
        <dbReference type="ChEBI" id="CHEBI:60240"/>
    </cofactor>
</comment>
<accession>A0ABQ0KWU9</accession>
<dbReference type="EMBL" id="DF838985">
    <property type="protein sequence ID" value="GAT43430.1"/>
    <property type="molecule type" value="Genomic_DNA"/>
</dbReference>
<protein>
    <recommendedName>
        <fullName evidence="4">DDE Tnp4 domain-containing protein</fullName>
    </recommendedName>
</protein>
<evidence type="ECO:0000313" key="6">
    <source>
        <dbReference type="Proteomes" id="UP000815677"/>
    </source>
</evidence>
<evidence type="ECO:0000259" key="4">
    <source>
        <dbReference type="Pfam" id="PF13359"/>
    </source>
</evidence>
<proteinExistence type="predicted"/>
<organism evidence="5 6">
    <name type="scientific">Mycena chlorophos</name>
    <name type="common">Agaric fungus</name>
    <name type="synonym">Agaricus chlorophos</name>
    <dbReference type="NCBI Taxonomy" id="658473"/>
    <lineage>
        <taxon>Eukaryota</taxon>
        <taxon>Fungi</taxon>
        <taxon>Dikarya</taxon>
        <taxon>Basidiomycota</taxon>
        <taxon>Agaricomycotina</taxon>
        <taxon>Agaricomycetes</taxon>
        <taxon>Agaricomycetidae</taxon>
        <taxon>Agaricales</taxon>
        <taxon>Marasmiineae</taxon>
        <taxon>Mycenaceae</taxon>
        <taxon>Mycena</taxon>
    </lineage>
</organism>
<evidence type="ECO:0000313" key="5">
    <source>
        <dbReference type="EMBL" id="GAT43430.1"/>
    </source>
</evidence>